<evidence type="ECO:0000256" key="10">
    <source>
        <dbReference type="RuleBase" id="RU201113"/>
    </source>
</evidence>
<evidence type="ECO:0000256" key="9">
    <source>
        <dbReference type="PROSITE-ProRule" id="PRU00455"/>
    </source>
</evidence>
<keyword evidence="6 9" id="KW-0863">Zinc-finger</keyword>
<dbReference type="GO" id="GO:0008270">
    <property type="term" value="F:zinc ion binding"/>
    <property type="evidence" value="ECO:0007669"/>
    <property type="project" value="UniProtKB-KW"/>
</dbReference>
<dbReference type="PANTHER" id="PTHR45877:SF2">
    <property type="entry name" value="E3 UBIQUITIN-PROTEIN LIGASE SINA-RELATED"/>
    <property type="match status" value="1"/>
</dbReference>
<name>A0A1Y1LLZ1_PHOPY</name>
<dbReference type="InParanoid" id="A0A1Y1LLZ1"/>
<dbReference type="Pfam" id="PF03145">
    <property type="entry name" value="Sina_TRAF"/>
    <property type="match status" value="1"/>
</dbReference>
<feature type="domain" description="SIAH-type" evidence="12">
    <location>
        <begin position="330"/>
        <end position="391"/>
    </location>
</feature>
<dbReference type="EMBL" id="GEZM01051858">
    <property type="protein sequence ID" value="JAV74661.1"/>
    <property type="molecule type" value="Transcribed_RNA"/>
</dbReference>
<dbReference type="Proteomes" id="UP000327044">
    <property type="component" value="Unassembled WGS sequence"/>
</dbReference>
<comment type="pathway">
    <text evidence="2 10">Protein modification; protein ubiquitination.</text>
</comment>
<sequence length="517" mass="59294">MSKLSIANEVLEKLRCSLCKEYLSQLPVYIYPGQEGTACGRCPVLSEQNPIRDTTYEIIAQYLYFPCRYNPYGCLDNVLAVNMENHEASCSFKQYFCPFIPLASCPWQGPSNELFSHYEEHHKVLALQSPVFEVDLVNMYEDNYMLLHRNETFLIHAKCDSKEKAFWCSVRYIGNKKAAKQYLYQVELKKSNSIENVTLSKKVVESDCSMCLDKNTAVCVKSDEIRKALGDPGSMLCSISITPNEQVATDSTDCSGVKITTKINSPDVDHSLLFELECPVCHEYMVPPIHQCIAGHSICGTCKTQVKNCPTCREGILDTRNFSLEKMTSFINYSCKYSDFDCPFVSSGKEIKAHESTCKYGPYLCPFEQYDDCKWKGRLSDVMEHARNHHEDGILDVGYVTFPFQEDVDYCDGDCFLMQAHNALFKLIFKYDEKNFYWSMQYVGPPEESKNYMYEIDICDNSEFNQRLYIKRKCSNLIENDVEAYEDHNTSIQLPLAAICSLLNEGNLVYKCRIVKV</sequence>
<evidence type="ECO:0000259" key="11">
    <source>
        <dbReference type="PROSITE" id="PS50089"/>
    </source>
</evidence>
<evidence type="ECO:0000256" key="8">
    <source>
        <dbReference type="ARBA" id="ARBA00022833"/>
    </source>
</evidence>
<proteinExistence type="inferred from homology"/>
<keyword evidence="15" id="KW-1185">Reference proteome</keyword>
<comment type="function">
    <text evidence="10">E3 ubiquitin-protein ligase that mediates ubiquitination and subsequent proteasomal degradation of target proteins. E3 ubiquitin ligases accept ubiquitin from an E2 ubiquitin-conjugating enzyme in the form of a thioester and then directly transfers the ubiquitin to targeted substrates.</text>
</comment>
<evidence type="ECO:0000256" key="6">
    <source>
        <dbReference type="ARBA" id="ARBA00022771"/>
    </source>
</evidence>
<dbReference type="EMBL" id="GEZM01051859">
    <property type="protein sequence ID" value="JAV74660.1"/>
    <property type="molecule type" value="Transcribed_RNA"/>
</dbReference>
<dbReference type="Gene3D" id="2.60.210.10">
    <property type="entry name" value="Apoptosis, Tumor Necrosis Factor Receptor Associated Protein 2, Chain A"/>
    <property type="match status" value="2"/>
</dbReference>
<dbReference type="FunFam" id="3.30.40.10:FF:000041">
    <property type="entry name" value="E3 ubiquitin-protein ligase SINAT3"/>
    <property type="match status" value="2"/>
</dbReference>
<dbReference type="EMBL" id="GEZM01051857">
    <property type="protein sequence ID" value="JAV74662.1"/>
    <property type="molecule type" value="Transcribed_RNA"/>
</dbReference>
<dbReference type="GO" id="GO:0061630">
    <property type="term" value="F:ubiquitin protein ligase activity"/>
    <property type="evidence" value="ECO:0007669"/>
    <property type="project" value="UniProtKB-EC"/>
</dbReference>
<dbReference type="Pfam" id="PF21361">
    <property type="entry name" value="Sina_ZnF"/>
    <property type="match status" value="2"/>
</dbReference>
<dbReference type="GO" id="GO:0016567">
    <property type="term" value="P:protein ubiquitination"/>
    <property type="evidence" value="ECO:0007669"/>
    <property type="project" value="UniProtKB-UniPathway"/>
</dbReference>
<dbReference type="InterPro" id="IPR004162">
    <property type="entry name" value="SINA-like_animal"/>
</dbReference>
<dbReference type="Pfam" id="PF21362">
    <property type="entry name" value="Sina_RING"/>
    <property type="match status" value="1"/>
</dbReference>
<dbReference type="EMBL" id="GEZM01051860">
    <property type="protein sequence ID" value="JAV74659.1"/>
    <property type="molecule type" value="Transcribed_RNA"/>
</dbReference>
<dbReference type="SUPFAM" id="SSF49599">
    <property type="entry name" value="TRAF domain-like"/>
    <property type="match status" value="2"/>
</dbReference>
<reference evidence="14 15" key="2">
    <citation type="journal article" date="2018" name="Elife">
        <title>Firefly genomes illuminate parallel origins of bioluminescence in beetles.</title>
        <authorList>
            <person name="Fallon T.R."/>
            <person name="Lower S.E."/>
            <person name="Chang C.H."/>
            <person name="Bessho-Uehara M."/>
            <person name="Martin G.J."/>
            <person name="Bewick A.J."/>
            <person name="Behringer M."/>
            <person name="Debat H.J."/>
            <person name="Wong I."/>
            <person name="Day J.C."/>
            <person name="Suvorov A."/>
            <person name="Silva C.J."/>
            <person name="Stanger-Hall K.F."/>
            <person name="Hall D.W."/>
            <person name="Schmitz R.J."/>
            <person name="Nelson D.R."/>
            <person name="Lewis S.M."/>
            <person name="Shigenobu S."/>
            <person name="Bybee S.M."/>
            <person name="Larracuente A.M."/>
            <person name="Oba Y."/>
            <person name="Weng J.K."/>
        </authorList>
    </citation>
    <scope>NUCLEOTIDE SEQUENCE [LARGE SCALE GENOMIC DNA]</scope>
    <source>
        <strain evidence="14">1611_PpyrPB1</strain>
        <tissue evidence="14">Whole body</tissue>
    </source>
</reference>
<dbReference type="PROSITE" id="PS50089">
    <property type="entry name" value="ZF_RING_2"/>
    <property type="match status" value="1"/>
</dbReference>
<evidence type="ECO:0000256" key="3">
    <source>
        <dbReference type="ARBA" id="ARBA00009119"/>
    </source>
</evidence>
<feature type="domain" description="SIAH-type" evidence="12">
    <location>
        <begin position="62"/>
        <end position="123"/>
    </location>
</feature>
<dbReference type="PROSITE" id="PS51081">
    <property type="entry name" value="ZF_SIAH"/>
    <property type="match status" value="2"/>
</dbReference>
<dbReference type="AlphaFoldDB" id="A0A1Y1LLZ1"/>
<accession>A0A1Y1LLZ1</accession>
<dbReference type="UniPathway" id="UPA00143"/>
<comment type="catalytic activity">
    <reaction evidence="1 10">
        <text>S-ubiquitinyl-[E2 ubiquitin-conjugating enzyme]-L-cysteine + [acceptor protein]-L-lysine = [E2 ubiquitin-conjugating enzyme]-L-cysteine + N(6)-ubiquitinyl-[acceptor protein]-L-lysine.</text>
        <dbReference type="EC" id="2.3.2.27"/>
    </reaction>
</comment>
<protein>
    <recommendedName>
        <fullName evidence="10">E3 ubiquitin-protein ligase</fullName>
        <ecNumber evidence="10">2.3.2.27</ecNumber>
    </recommendedName>
</protein>
<dbReference type="GO" id="GO:0043161">
    <property type="term" value="P:proteasome-mediated ubiquitin-dependent protein catabolic process"/>
    <property type="evidence" value="ECO:0007669"/>
    <property type="project" value="TreeGrafter"/>
</dbReference>
<keyword evidence="4" id="KW-0808">Transferase</keyword>
<evidence type="ECO:0000313" key="14">
    <source>
        <dbReference type="EMBL" id="KAB0801763.1"/>
    </source>
</evidence>
<dbReference type="OrthoDB" id="4788989at2759"/>
<dbReference type="PANTHER" id="PTHR45877">
    <property type="entry name" value="E3 UBIQUITIN-PROTEIN LIGASE SIAH2"/>
    <property type="match status" value="1"/>
</dbReference>
<comment type="similarity">
    <text evidence="3 10">Belongs to the SINA (Seven in absentia) family.</text>
</comment>
<comment type="domain">
    <text evidence="10">The SBD domain (substrate-binding domain) mediates the interaction with substrate proteins. It is related to the TRAF family.</text>
</comment>
<dbReference type="InterPro" id="IPR013083">
    <property type="entry name" value="Znf_RING/FYVE/PHD"/>
</dbReference>
<evidence type="ECO:0000313" key="15">
    <source>
        <dbReference type="Proteomes" id="UP000327044"/>
    </source>
</evidence>
<organism evidence="13">
    <name type="scientific">Photinus pyralis</name>
    <name type="common">Common eastern firefly</name>
    <name type="synonym">Lampyris pyralis</name>
    <dbReference type="NCBI Taxonomy" id="7054"/>
    <lineage>
        <taxon>Eukaryota</taxon>
        <taxon>Metazoa</taxon>
        <taxon>Ecdysozoa</taxon>
        <taxon>Arthropoda</taxon>
        <taxon>Hexapoda</taxon>
        <taxon>Insecta</taxon>
        <taxon>Pterygota</taxon>
        <taxon>Neoptera</taxon>
        <taxon>Endopterygota</taxon>
        <taxon>Coleoptera</taxon>
        <taxon>Polyphaga</taxon>
        <taxon>Elateriformia</taxon>
        <taxon>Elateroidea</taxon>
        <taxon>Lampyridae</taxon>
        <taxon>Lampyrinae</taxon>
        <taxon>Photinus</taxon>
    </lineage>
</organism>
<keyword evidence="5 10" id="KW-0479">Metal-binding</keyword>
<dbReference type="GO" id="GO:0005737">
    <property type="term" value="C:cytoplasm"/>
    <property type="evidence" value="ECO:0007669"/>
    <property type="project" value="InterPro"/>
</dbReference>
<dbReference type="InterPro" id="IPR049548">
    <property type="entry name" value="Sina-like_RING"/>
</dbReference>
<evidence type="ECO:0000256" key="2">
    <source>
        <dbReference type="ARBA" id="ARBA00004906"/>
    </source>
</evidence>
<evidence type="ECO:0000259" key="12">
    <source>
        <dbReference type="PROSITE" id="PS51081"/>
    </source>
</evidence>
<comment type="domain">
    <text evidence="10">The RING-type zinc finger domain is essential for ubiquitin ligase activity.</text>
</comment>
<dbReference type="EC" id="2.3.2.27" evidence="10"/>
<dbReference type="InterPro" id="IPR013010">
    <property type="entry name" value="Znf_SIAH"/>
</dbReference>
<dbReference type="InterPro" id="IPR008974">
    <property type="entry name" value="TRAF-like"/>
</dbReference>
<reference evidence="13" key="1">
    <citation type="journal article" date="2016" name="Sci. Rep.">
        <title>Molecular characterization of firefly nuptial gifts: a multi-omics approach sheds light on postcopulatory sexual selection.</title>
        <authorList>
            <person name="Al-Wathiqui N."/>
            <person name="Fallon T.R."/>
            <person name="South A."/>
            <person name="Weng J.K."/>
            <person name="Lewis S.M."/>
        </authorList>
    </citation>
    <scope>NUCLEOTIDE SEQUENCE</scope>
</reference>
<evidence type="ECO:0000256" key="7">
    <source>
        <dbReference type="ARBA" id="ARBA00022786"/>
    </source>
</evidence>
<feature type="domain" description="RING-type" evidence="11">
    <location>
        <begin position="278"/>
        <end position="313"/>
    </location>
</feature>
<evidence type="ECO:0000256" key="1">
    <source>
        <dbReference type="ARBA" id="ARBA00000900"/>
    </source>
</evidence>
<keyword evidence="8 10" id="KW-0862">Zinc</keyword>
<dbReference type="InterPro" id="IPR018121">
    <property type="entry name" value="7-in-absentia-prot_TRAF-dom"/>
</dbReference>
<dbReference type="EMBL" id="VVIM01000002">
    <property type="protein sequence ID" value="KAB0801763.1"/>
    <property type="molecule type" value="Genomic_DNA"/>
</dbReference>
<reference evidence="14" key="3">
    <citation type="submission" date="2019-08" db="EMBL/GenBank/DDBJ databases">
        <authorList>
            <consortium name="Photinus pyralis genome working group"/>
            <person name="Fallon T.R."/>
            <person name="Sander Lower S.E."/>
            <person name="Weng J.-K."/>
        </authorList>
    </citation>
    <scope>NUCLEOTIDE SEQUENCE</scope>
    <source>
        <strain evidence="14">1611_PpyrPB1</strain>
        <tissue evidence="14">Whole body</tissue>
    </source>
</reference>
<dbReference type="GO" id="GO:0031624">
    <property type="term" value="F:ubiquitin conjugating enzyme binding"/>
    <property type="evidence" value="ECO:0007669"/>
    <property type="project" value="TreeGrafter"/>
</dbReference>
<dbReference type="SUPFAM" id="SSF57850">
    <property type="entry name" value="RING/U-box"/>
    <property type="match status" value="1"/>
</dbReference>
<dbReference type="InterPro" id="IPR001841">
    <property type="entry name" value="Znf_RING"/>
</dbReference>
<dbReference type="Gene3D" id="3.30.40.10">
    <property type="entry name" value="Zinc/RING finger domain, C3HC4 (zinc finger)"/>
    <property type="match status" value="3"/>
</dbReference>
<keyword evidence="7 10" id="KW-0833">Ubl conjugation pathway</keyword>
<evidence type="ECO:0000256" key="5">
    <source>
        <dbReference type="ARBA" id="ARBA00022723"/>
    </source>
</evidence>
<evidence type="ECO:0000313" key="13">
    <source>
        <dbReference type="EMBL" id="JAV74659.1"/>
    </source>
</evidence>
<gene>
    <name evidence="14" type="ORF">PPYR_03949</name>
</gene>
<evidence type="ECO:0000256" key="4">
    <source>
        <dbReference type="ARBA" id="ARBA00022679"/>
    </source>
</evidence>